<sequence>MKVGGAVLLQEALRERGRHLAKSGDECSLNVAINQHRTNHVIAVWNVASTNWTLEYFGMSQGKTSVLKGKVGN</sequence>
<dbReference type="WBParaSite" id="Hba_10417">
    <property type="protein sequence ID" value="Hba_10417"/>
    <property type="gene ID" value="Hba_10417"/>
</dbReference>
<proteinExistence type="predicted"/>
<protein>
    <submittedName>
        <fullName evidence="2">Glyco_hydro_30C domain-containing protein</fullName>
    </submittedName>
</protein>
<accession>A0A1I7WZ38</accession>
<evidence type="ECO:0000313" key="1">
    <source>
        <dbReference type="Proteomes" id="UP000095283"/>
    </source>
</evidence>
<dbReference type="AlphaFoldDB" id="A0A1I7WZ38"/>
<evidence type="ECO:0000313" key="2">
    <source>
        <dbReference type="WBParaSite" id="Hba_10417"/>
    </source>
</evidence>
<keyword evidence="1" id="KW-1185">Reference proteome</keyword>
<name>A0A1I7WZ38_HETBA</name>
<dbReference type="Proteomes" id="UP000095283">
    <property type="component" value="Unplaced"/>
</dbReference>
<organism evidence="1 2">
    <name type="scientific">Heterorhabditis bacteriophora</name>
    <name type="common">Entomopathogenic nematode worm</name>
    <dbReference type="NCBI Taxonomy" id="37862"/>
    <lineage>
        <taxon>Eukaryota</taxon>
        <taxon>Metazoa</taxon>
        <taxon>Ecdysozoa</taxon>
        <taxon>Nematoda</taxon>
        <taxon>Chromadorea</taxon>
        <taxon>Rhabditida</taxon>
        <taxon>Rhabditina</taxon>
        <taxon>Rhabditomorpha</taxon>
        <taxon>Strongyloidea</taxon>
        <taxon>Heterorhabditidae</taxon>
        <taxon>Heterorhabditis</taxon>
    </lineage>
</organism>
<reference evidence="2" key="1">
    <citation type="submission" date="2016-11" db="UniProtKB">
        <authorList>
            <consortium name="WormBaseParasite"/>
        </authorList>
    </citation>
    <scope>IDENTIFICATION</scope>
</reference>